<feature type="domain" description="MYB-CC type transcription factor LHEQLE-containing" evidence="2">
    <location>
        <begin position="50"/>
        <end position="97"/>
    </location>
</feature>
<dbReference type="Gene3D" id="1.10.10.60">
    <property type="entry name" value="Homeodomain-like"/>
    <property type="match status" value="1"/>
</dbReference>
<dbReference type="AlphaFoldDB" id="A0AAP0LG33"/>
<evidence type="ECO:0000313" key="3">
    <source>
        <dbReference type="EMBL" id="KAK9170060.1"/>
    </source>
</evidence>
<organism evidence="3 4">
    <name type="scientific">Stephania yunnanensis</name>
    <dbReference type="NCBI Taxonomy" id="152371"/>
    <lineage>
        <taxon>Eukaryota</taxon>
        <taxon>Viridiplantae</taxon>
        <taxon>Streptophyta</taxon>
        <taxon>Embryophyta</taxon>
        <taxon>Tracheophyta</taxon>
        <taxon>Spermatophyta</taxon>
        <taxon>Magnoliopsida</taxon>
        <taxon>Ranunculales</taxon>
        <taxon>Menispermaceae</taxon>
        <taxon>Menispermoideae</taxon>
        <taxon>Cissampelideae</taxon>
        <taxon>Stephania</taxon>
    </lineage>
</organism>
<dbReference type="Proteomes" id="UP001420932">
    <property type="component" value="Unassembled WGS sequence"/>
</dbReference>
<dbReference type="InterPro" id="IPR046955">
    <property type="entry name" value="PHR1-like"/>
</dbReference>
<feature type="compositionally biased region" description="Basic and acidic residues" evidence="1">
    <location>
        <begin position="28"/>
        <end position="44"/>
    </location>
</feature>
<dbReference type="EMBL" id="JBBNAF010000001">
    <property type="protein sequence ID" value="KAK9170060.1"/>
    <property type="molecule type" value="Genomic_DNA"/>
</dbReference>
<keyword evidence="4" id="KW-1185">Reference proteome</keyword>
<protein>
    <recommendedName>
        <fullName evidence="2">MYB-CC type transcription factor LHEQLE-containing domain-containing protein</fullName>
    </recommendedName>
</protein>
<dbReference type="PANTHER" id="PTHR31499">
    <property type="entry name" value="MYB FAMILY TRANSCRIPTION FACTOR PHL11"/>
    <property type="match status" value="1"/>
</dbReference>
<dbReference type="Pfam" id="PF14379">
    <property type="entry name" value="Myb_CC_LHEQLE"/>
    <property type="match status" value="1"/>
</dbReference>
<accession>A0AAP0LG33</accession>
<evidence type="ECO:0000256" key="1">
    <source>
        <dbReference type="SAM" id="MobiDB-lite"/>
    </source>
</evidence>
<comment type="caution">
    <text evidence="3">The sequence shown here is derived from an EMBL/GenBank/DDBJ whole genome shotgun (WGS) entry which is preliminary data.</text>
</comment>
<evidence type="ECO:0000313" key="4">
    <source>
        <dbReference type="Proteomes" id="UP001420932"/>
    </source>
</evidence>
<gene>
    <name evidence="3" type="ORF">Syun_002200</name>
</gene>
<evidence type="ECO:0000259" key="2">
    <source>
        <dbReference type="Pfam" id="PF14379"/>
    </source>
</evidence>
<dbReference type="GO" id="GO:0003700">
    <property type="term" value="F:DNA-binding transcription factor activity"/>
    <property type="evidence" value="ECO:0007669"/>
    <property type="project" value="InterPro"/>
</dbReference>
<feature type="region of interest" description="Disordered" evidence="1">
    <location>
        <begin position="24"/>
        <end position="44"/>
    </location>
</feature>
<proteinExistence type="predicted"/>
<name>A0AAP0LG33_9MAGN</name>
<dbReference type="PANTHER" id="PTHR31499:SF85">
    <property type="entry name" value="TRANSCRIPTION FACTOR MYB-RELATED FAMILY"/>
    <property type="match status" value="1"/>
</dbReference>
<sequence length="142" mass="16646">MDSEGLTIFHVKSHLQKYRMAKYMPESGEGKSERRSPMNDSTHLDIRTGMEITEALRLQLEVQRQLHEQLEIQRNLQLRIEEQGKQLKKMFDLQQKTKKSRVDTQDFDFMFSDDPLDSLVDVDHVSNLGEESEVTHFPPKIS</sequence>
<dbReference type="InterPro" id="IPR025756">
    <property type="entry name" value="Myb_CC_LHEQLE"/>
</dbReference>
<reference evidence="3 4" key="1">
    <citation type="submission" date="2024-01" db="EMBL/GenBank/DDBJ databases">
        <title>Genome assemblies of Stephania.</title>
        <authorList>
            <person name="Yang L."/>
        </authorList>
    </citation>
    <scope>NUCLEOTIDE SEQUENCE [LARGE SCALE GENOMIC DNA]</scope>
    <source>
        <strain evidence="3">YNDBR</strain>
        <tissue evidence="3">Leaf</tissue>
    </source>
</reference>